<accession>A0AA42CTB4</accession>
<dbReference type="PROSITE" id="PS50977">
    <property type="entry name" value="HTH_TETR_2"/>
    <property type="match status" value="1"/>
</dbReference>
<dbReference type="InterPro" id="IPR036271">
    <property type="entry name" value="Tet_transcr_reg_TetR-rel_C_sf"/>
</dbReference>
<organism evidence="4 5">
    <name type="scientific">Larsenimonas rhizosphaerae</name>
    <dbReference type="NCBI Taxonomy" id="2944682"/>
    <lineage>
        <taxon>Bacteria</taxon>
        <taxon>Pseudomonadati</taxon>
        <taxon>Pseudomonadota</taxon>
        <taxon>Gammaproteobacteria</taxon>
        <taxon>Oceanospirillales</taxon>
        <taxon>Halomonadaceae</taxon>
        <taxon>Larsenimonas</taxon>
    </lineage>
</organism>
<dbReference type="GO" id="GO:0000976">
    <property type="term" value="F:transcription cis-regulatory region binding"/>
    <property type="evidence" value="ECO:0007669"/>
    <property type="project" value="TreeGrafter"/>
</dbReference>
<comment type="caution">
    <text evidence="4">The sequence shown here is derived from an EMBL/GenBank/DDBJ whole genome shotgun (WGS) entry which is preliminary data.</text>
</comment>
<dbReference type="InterPro" id="IPR013573">
    <property type="entry name" value="Tscrpt_reg_YcdC_C"/>
</dbReference>
<dbReference type="PANTHER" id="PTHR30055:SF196">
    <property type="entry name" value="HTH-TYPE TRANSCRIPTIONAL REGULATOR RUTR"/>
    <property type="match status" value="1"/>
</dbReference>
<keyword evidence="5" id="KW-1185">Reference proteome</keyword>
<dbReference type="PRINTS" id="PR00455">
    <property type="entry name" value="HTHTETR"/>
</dbReference>
<dbReference type="InterPro" id="IPR009057">
    <property type="entry name" value="Homeodomain-like_sf"/>
</dbReference>
<dbReference type="Pfam" id="PF00440">
    <property type="entry name" value="TetR_N"/>
    <property type="match status" value="1"/>
</dbReference>
<name>A0AA42CTB4_9GAMM</name>
<gene>
    <name evidence="4" type="ORF">OQ287_04345</name>
</gene>
<dbReference type="Gene3D" id="1.10.10.60">
    <property type="entry name" value="Homeodomain-like"/>
    <property type="match status" value="1"/>
</dbReference>
<keyword evidence="1 2" id="KW-0238">DNA-binding</keyword>
<dbReference type="SUPFAM" id="SSF46689">
    <property type="entry name" value="Homeodomain-like"/>
    <property type="match status" value="1"/>
</dbReference>
<sequence>MTAGSDEQGTSRAKTRLANEQLILDVAEGCFARHGFRGTSVRLIAEEAGLPKSNILYYFSSKLVLYKALLARTMQRWNEQIDDIRVEDDPAEVLSRFIRAKIEQARLHPQASRLFATEMLQGAPFLQDYLGSVGRAWMADKAEVLAVWMDQGRLRRMDPVRLIFLIWASTQHYADFEVQILGVTGKEAQSAEDFDAAADFLCAMILRGCDLIPPSGTITDHLPMLAAQGVHT</sequence>
<dbReference type="PANTHER" id="PTHR30055">
    <property type="entry name" value="HTH-TYPE TRANSCRIPTIONAL REGULATOR RUTR"/>
    <property type="match status" value="1"/>
</dbReference>
<feature type="domain" description="HTH tetR-type" evidence="3">
    <location>
        <begin position="17"/>
        <end position="77"/>
    </location>
</feature>
<evidence type="ECO:0000313" key="4">
    <source>
        <dbReference type="EMBL" id="MCX2523462.1"/>
    </source>
</evidence>
<dbReference type="AlphaFoldDB" id="A0AA42CTB4"/>
<dbReference type="RefSeq" id="WP_250936968.1">
    <property type="nucleotide sequence ID" value="NZ_JAMLJK010000001.1"/>
</dbReference>
<dbReference type="Pfam" id="PF08362">
    <property type="entry name" value="TetR_C_3"/>
    <property type="match status" value="1"/>
</dbReference>
<feature type="DNA-binding region" description="H-T-H motif" evidence="2">
    <location>
        <begin position="40"/>
        <end position="59"/>
    </location>
</feature>
<dbReference type="InterPro" id="IPR001647">
    <property type="entry name" value="HTH_TetR"/>
</dbReference>
<evidence type="ECO:0000256" key="1">
    <source>
        <dbReference type="ARBA" id="ARBA00023125"/>
    </source>
</evidence>
<dbReference type="EMBL" id="JAPIVE010000001">
    <property type="protein sequence ID" value="MCX2523462.1"/>
    <property type="molecule type" value="Genomic_DNA"/>
</dbReference>
<evidence type="ECO:0000259" key="3">
    <source>
        <dbReference type="PROSITE" id="PS50977"/>
    </source>
</evidence>
<evidence type="ECO:0000256" key="2">
    <source>
        <dbReference type="PROSITE-ProRule" id="PRU00335"/>
    </source>
</evidence>
<dbReference type="GO" id="GO:0003700">
    <property type="term" value="F:DNA-binding transcription factor activity"/>
    <property type="evidence" value="ECO:0007669"/>
    <property type="project" value="TreeGrafter"/>
</dbReference>
<protein>
    <submittedName>
        <fullName evidence="4">TetR/AcrR family transcriptional regulator</fullName>
    </submittedName>
</protein>
<reference evidence="4" key="1">
    <citation type="submission" date="2022-11" db="EMBL/GenBank/DDBJ databases">
        <title>Larsenimonas rhizosphaerae sp. nov., isolated from a tidal mudflat.</title>
        <authorList>
            <person name="Lee S.D."/>
            <person name="Kim I.S."/>
        </authorList>
    </citation>
    <scope>NUCLEOTIDE SEQUENCE</scope>
    <source>
        <strain evidence="4">GH2-1</strain>
    </source>
</reference>
<dbReference type="SUPFAM" id="SSF48498">
    <property type="entry name" value="Tetracyclin repressor-like, C-terminal domain"/>
    <property type="match status" value="1"/>
</dbReference>
<dbReference type="InterPro" id="IPR050109">
    <property type="entry name" value="HTH-type_TetR-like_transc_reg"/>
</dbReference>
<dbReference type="Gene3D" id="1.10.357.10">
    <property type="entry name" value="Tetracycline Repressor, domain 2"/>
    <property type="match status" value="1"/>
</dbReference>
<dbReference type="GO" id="GO:0045892">
    <property type="term" value="P:negative regulation of DNA-templated transcription"/>
    <property type="evidence" value="ECO:0007669"/>
    <property type="project" value="InterPro"/>
</dbReference>
<proteinExistence type="predicted"/>
<dbReference type="Proteomes" id="UP001165678">
    <property type="component" value="Unassembled WGS sequence"/>
</dbReference>
<evidence type="ECO:0000313" key="5">
    <source>
        <dbReference type="Proteomes" id="UP001165678"/>
    </source>
</evidence>